<dbReference type="AlphaFoldDB" id="A0AAN7NR46"/>
<accession>A0AAN7NR46</accession>
<organism evidence="2 3">
    <name type="scientific">Mycteria americana</name>
    <name type="common">Wood stork</name>
    <dbReference type="NCBI Taxonomy" id="33587"/>
    <lineage>
        <taxon>Eukaryota</taxon>
        <taxon>Metazoa</taxon>
        <taxon>Chordata</taxon>
        <taxon>Craniata</taxon>
        <taxon>Vertebrata</taxon>
        <taxon>Euteleostomi</taxon>
        <taxon>Archelosauria</taxon>
        <taxon>Archosauria</taxon>
        <taxon>Dinosauria</taxon>
        <taxon>Saurischia</taxon>
        <taxon>Theropoda</taxon>
        <taxon>Coelurosauria</taxon>
        <taxon>Aves</taxon>
        <taxon>Neognathae</taxon>
        <taxon>Neoaves</taxon>
        <taxon>Aequornithes</taxon>
        <taxon>Ciconiiformes</taxon>
        <taxon>Ciconiidae</taxon>
        <taxon>Mycteria</taxon>
    </lineage>
</organism>
<gene>
    <name evidence="2" type="ORF">QYF61_008272</name>
</gene>
<dbReference type="PANTHER" id="PTHR33332">
    <property type="entry name" value="REVERSE TRANSCRIPTASE DOMAIN-CONTAINING PROTEIN"/>
    <property type="match status" value="1"/>
</dbReference>
<proteinExistence type="predicted"/>
<comment type="caution">
    <text evidence="2">The sequence shown here is derived from an EMBL/GenBank/DDBJ whole genome shotgun (WGS) entry which is preliminary data.</text>
</comment>
<evidence type="ECO:0000313" key="2">
    <source>
        <dbReference type="EMBL" id="KAK4830009.1"/>
    </source>
</evidence>
<dbReference type="EMBL" id="JAUNZN010000001">
    <property type="protein sequence ID" value="KAK4830009.1"/>
    <property type="molecule type" value="Genomic_DNA"/>
</dbReference>
<feature type="compositionally biased region" description="Basic and acidic residues" evidence="1">
    <location>
        <begin position="293"/>
        <end position="305"/>
    </location>
</feature>
<keyword evidence="3" id="KW-1185">Reference proteome</keyword>
<name>A0AAN7NR46_MYCAM</name>
<evidence type="ECO:0008006" key="4">
    <source>
        <dbReference type="Google" id="ProtNLM"/>
    </source>
</evidence>
<feature type="region of interest" description="Disordered" evidence="1">
    <location>
        <begin position="282"/>
        <end position="305"/>
    </location>
</feature>
<reference evidence="2 3" key="1">
    <citation type="journal article" date="2023" name="J. Hered.">
        <title>Chromosome-level genome of the wood stork (Mycteria americana) provides insight into avian chromosome evolution.</title>
        <authorList>
            <person name="Flamio R. Jr."/>
            <person name="Ramstad K.M."/>
        </authorList>
    </citation>
    <scope>NUCLEOTIDE SEQUENCE [LARGE SCALE GENOMIC DNA]</scope>
    <source>
        <strain evidence="2">JAX WOST 10</strain>
    </source>
</reference>
<evidence type="ECO:0000313" key="3">
    <source>
        <dbReference type="Proteomes" id="UP001333110"/>
    </source>
</evidence>
<sequence length="305" mass="33210">MPTTSWAALGVCQQFEGGDPSPLFSTGEVAPAGLGSVLGPPYKKVIDLMDQDIGKGHKLNHAKFLLNIRKHFCTVRSNWNRLPKEAVESPSLETVKNPIGHAGPVTCKQGLSGLVCEGRAVDNVYLDFSKISDAVSHKTLMVYGLDEQTFTDETKLGGVVDTPEGCAAVQRDLDRLEKWAERNLMKFNKKYSILHLGRKNSMHQHMLGADQLESGLAENNLGVLVDTKLNMSQQCALLQRRLIVSWTALGKVEGGDPSHLFRTGEAIPGVLCLVLGSSVQKRHGHTGKSPTKGHMDDEGTRVAHI</sequence>
<evidence type="ECO:0000256" key="1">
    <source>
        <dbReference type="SAM" id="MobiDB-lite"/>
    </source>
</evidence>
<dbReference type="Proteomes" id="UP001333110">
    <property type="component" value="Unassembled WGS sequence"/>
</dbReference>
<protein>
    <recommendedName>
        <fullName evidence="4">Rna-directed dna polymerase from mobile element jockey-like</fullName>
    </recommendedName>
</protein>